<proteinExistence type="predicted"/>
<evidence type="ECO:0000256" key="1">
    <source>
        <dbReference type="ARBA" id="ARBA00023242"/>
    </source>
</evidence>
<dbReference type="OrthoDB" id="4216928at2759"/>
<keyword evidence="1" id="KW-0539">Nucleus</keyword>
<dbReference type="InterPro" id="IPR001138">
    <property type="entry name" value="Zn2Cys6_DnaBD"/>
</dbReference>
<gene>
    <name evidence="3" type="ORF">BP5796_03759</name>
</gene>
<name>A0A3D8SH08_9HELO</name>
<keyword evidence="4" id="KW-1185">Reference proteome</keyword>
<dbReference type="Proteomes" id="UP000256328">
    <property type="component" value="Unassembled WGS sequence"/>
</dbReference>
<evidence type="ECO:0000259" key="2">
    <source>
        <dbReference type="PROSITE" id="PS50048"/>
    </source>
</evidence>
<dbReference type="SUPFAM" id="SSF57701">
    <property type="entry name" value="Zn2/Cys6 DNA-binding domain"/>
    <property type="match status" value="1"/>
</dbReference>
<evidence type="ECO:0000313" key="4">
    <source>
        <dbReference type="Proteomes" id="UP000256328"/>
    </source>
</evidence>
<dbReference type="GO" id="GO:0008270">
    <property type="term" value="F:zinc ion binding"/>
    <property type="evidence" value="ECO:0007669"/>
    <property type="project" value="InterPro"/>
</dbReference>
<protein>
    <recommendedName>
        <fullName evidence="2">Zn(2)-C6 fungal-type domain-containing protein</fullName>
    </recommendedName>
</protein>
<sequence length="323" mass="35847">MTTLRKACRNCTTSKRKCVVQLPKCTRCAQKGLGCTYDLEPLKAPTSPPLNEDASGYCIMKTFKSPASSIDPAICRSGNEDSLEFVRLGYLSVPGLVRAGKPAVFVHPKLQLHNTHNYFAALGEAGKGGVSYESFKSLIEINVKIVPVKEALTALQALLVYLATFLFSSSQVEQLRAENSLSVLSEWTQTLLESAQARMPQHQSPWQEWLFGESVRRTIIMSNMLSLLLYSFRYGYCSRWLFLESLPFDRRAGLWMAESPQAWIAAARVRTGEEVGERLNSLHEFAESCDGSDPDFGGDMFLALLTLGHNGAKTNHERRPGGN</sequence>
<accession>A0A3D8SH08</accession>
<reference evidence="3 4" key="1">
    <citation type="journal article" date="2018" name="IMA Fungus">
        <title>IMA Genome-F 9: Draft genome sequence of Annulohypoxylon stygium, Aspergillus mulundensis, Berkeleyomyces basicola (syn. Thielaviopsis basicola), Ceratocystis smalleyi, two Cercospora beticola strains, Coleophoma cylindrospora, Fusarium fracticaudum, Phialophora cf. hyalina, and Morchella septimelata.</title>
        <authorList>
            <person name="Wingfield B.D."/>
            <person name="Bills G.F."/>
            <person name="Dong Y."/>
            <person name="Huang W."/>
            <person name="Nel W.J."/>
            <person name="Swalarsk-Parry B.S."/>
            <person name="Vaghefi N."/>
            <person name="Wilken P.M."/>
            <person name="An Z."/>
            <person name="de Beer Z.W."/>
            <person name="De Vos L."/>
            <person name="Chen L."/>
            <person name="Duong T.A."/>
            <person name="Gao Y."/>
            <person name="Hammerbacher A."/>
            <person name="Kikkert J.R."/>
            <person name="Li Y."/>
            <person name="Li H."/>
            <person name="Li K."/>
            <person name="Li Q."/>
            <person name="Liu X."/>
            <person name="Ma X."/>
            <person name="Naidoo K."/>
            <person name="Pethybridge S.J."/>
            <person name="Sun J."/>
            <person name="Steenkamp E.T."/>
            <person name="van der Nest M.A."/>
            <person name="van Wyk S."/>
            <person name="Wingfield M.J."/>
            <person name="Xiong C."/>
            <person name="Yue Q."/>
            <person name="Zhang X."/>
        </authorList>
    </citation>
    <scope>NUCLEOTIDE SEQUENCE [LARGE SCALE GENOMIC DNA]</scope>
    <source>
        <strain evidence="3 4">BP5796</strain>
    </source>
</reference>
<dbReference type="EMBL" id="PDLN01000005">
    <property type="protein sequence ID" value="RDW85434.1"/>
    <property type="molecule type" value="Genomic_DNA"/>
</dbReference>
<organism evidence="3 4">
    <name type="scientific">Coleophoma crateriformis</name>
    <dbReference type="NCBI Taxonomy" id="565419"/>
    <lineage>
        <taxon>Eukaryota</taxon>
        <taxon>Fungi</taxon>
        <taxon>Dikarya</taxon>
        <taxon>Ascomycota</taxon>
        <taxon>Pezizomycotina</taxon>
        <taxon>Leotiomycetes</taxon>
        <taxon>Helotiales</taxon>
        <taxon>Dermateaceae</taxon>
        <taxon>Coleophoma</taxon>
    </lineage>
</organism>
<dbReference type="SMART" id="SM00066">
    <property type="entry name" value="GAL4"/>
    <property type="match status" value="1"/>
</dbReference>
<dbReference type="CDD" id="cd00067">
    <property type="entry name" value="GAL4"/>
    <property type="match status" value="1"/>
</dbReference>
<dbReference type="InterPro" id="IPR036864">
    <property type="entry name" value="Zn2-C6_fun-type_DNA-bd_sf"/>
</dbReference>
<dbReference type="GO" id="GO:0000981">
    <property type="term" value="F:DNA-binding transcription factor activity, RNA polymerase II-specific"/>
    <property type="evidence" value="ECO:0007669"/>
    <property type="project" value="InterPro"/>
</dbReference>
<evidence type="ECO:0000313" key="3">
    <source>
        <dbReference type="EMBL" id="RDW85434.1"/>
    </source>
</evidence>
<dbReference type="PROSITE" id="PS50048">
    <property type="entry name" value="ZN2_CY6_FUNGAL_2"/>
    <property type="match status" value="1"/>
</dbReference>
<feature type="domain" description="Zn(2)-C6 fungal-type" evidence="2">
    <location>
        <begin position="7"/>
        <end position="37"/>
    </location>
</feature>
<dbReference type="Pfam" id="PF00172">
    <property type="entry name" value="Zn_clus"/>
    <property type="match status" value="1"/>
</dbReference>
<dbReference type="PROSITE" id="PS00463">
    <property type="entry name" value="ZN2_CY6_FUNGAL_1"/>
    <property type="match status" value="1"/>
</dbReference>
<dbReference type="Gene3D" id="4.10.240.10">
    <property type="entry name" value="Zn(2)-C6 fungal-type DNA-binding domain"/>
    <property type="match status" value="1"/>
</dbReference>
<dbReference type="AlphaFoldDB" id="A0A3D8SH08"/>
<comment type="caution">
    <text evidence="3">The sequence shown here is derived from an EMBL/GenBank/DDBJ whole genome shotgun (WGS) entry which is preliminary data.</text>
</comment>